<dbReference type="Proteomes" id="UP000805193">
    <property type="component" value="Unassembled WGS sequence"/>
</dbReference>
<name>A0AC60P4G5_IXOPE</name>
<organism evidence="1 2">
    <name type="scientific">Ixodes persulcatus</name>
    <name type="common">Taiga tick</name>
    <dbReference type="NCBI Taxonomy" id="34615"/>
    <lineage>
        <taxon>Eukaryota</taxon>
        <taxon>Metazoa</taxon>
        <taxon>Ecdysozoa</taxon>
        <taxon>Arthropoda</taxon>
        <taxon>Chelicerata</taxon>
        <taxon>Arachnida</taxon>
        <taxon>Acari</taxon>
        <taxon>Parasitiformes</taxon>
        <taxon>Ixodida</taxon>
        <taxon>Ixodoidea</taxon>
        <taxon>Ixodidae</taxon>
        <taxon>Ixodinae</taxon>
        <taxon>Ixodes</taxon>
    </lineage>
</organism>
<evidence type="ECO:0000313" key="1">
    <source>
        <dbReference type="EMBL" id="KAG0414275.1"/>
    </source>
</evidence>
<gene>
    <name evidence="1" type="ORF">HPB47_008556</name>
</gene>
<reference evidence="1 2" key="1">
    <citation type="journal article" date="2020" name="Cell">
        <title>Large-Scale Comparative Analyses of Tick Genomes Elucidate Their Genetic Diversity and Vector Capacities.</title>
        <authorList>
            <consortium name="Tick Genome and Microbiome Consortium (TIGMIC)"/>
            <person name="Jia N."/>
            <person name="Wang J."/>
            <person name="Shi W."/>
            <person name="Du L."/>
            <person name="Sun Y."/>
            <person name="Zhan W."/>
            <person name="Jiang J.F."/>
            <person name="Wang Q."/>
            <person name="Zhang B."/>
            <person name="Ji P."/>
            <person name="Bell-Sakyi L."/>
            <person name="Cui X.M."/>
            <person name="Yuan T.T."/>
            <person name="Jiang B.G."/>
            <person name="Yang W.F."/>
            <person name="Lam T.T."/>
            <person name="Chang Q.C."/>
            <person name="Ding S.J."/>
            <person name="Wang X.J."/>
            <person name="Zhu J.G."/>
            <person name="Ruan X.D."/>
            <person name="Zhao L."/>
            <person name="Wei J.T."/>
            <person name="Ye R.Z."/>
            <person name="Que T.C."/>
            <person name="Du C.H."/>
            <person name="Zhou Y.H."/>
            <person name="Cheng J.X."/>
            <person name="Dai P.F."/>
            <person name="Guo W.B."/>
            <person name="Han X.H."/>
            <person name="Huang E.J."/>
            <person name="Li L.F."/>
            <person name="Wei W."/>
            <person name="Gao Y.C."/>
            <person name="Liu J.Z."/>
            <person name="Shao H.Z."/>
            <person name="Wang X."/>
            <person name="Wang C.C."/>
            <person name="Yang T.C."/>
            <person name="Huo Q.B."/>
            <person name="Li W."/>
            <person name="Chen H.Y."/>
            <person name="Chen S.E."/>
            <person name="Zhou L.G."/>
            <person name="Ni X.B."/>
            <person name="Tian J.H."/>
            <person name="Sheng Y."/>
            <person name="Liu T."/>
            <person name="Pan Y.S."/>
            <person name="Xia L.Y."/>
            <person name="Li J."/>
            <person name="Zhao F."/>
            <person name="Cao W.C."/>
        </authorList>
    </citation>
    <scope>NUCLEOTIDE SEQUENCE [LARGE SCALE GENOMIC DNA]</scope>
    <source>
        <strain evidence="1">Iper-2018</strain>
    </source>
</reference>
<dbReference type="EMBL" id="JABSTQ010011191">
    <property type="protein sequence ID" value="KAG0414275.1"/>
    <property type="molecule type" value="Genomic_DNA"/>
</dbReference>
<accession>A0AC60P4G5</accession>
<proteinExistence type="predicted"/>
<evidence type="ECO:0000313" key="2">
    <source>
        <dbReference type="Proteomes" id="UP000805193"/>
    </source>
</evidence>
<protein>
    <submittedName>
        <fullName evidence="1">Uncharacterized protein</fullName>
    </submittedName>
</protein>
<comment type="caution">
    <text evidence="1">The sequence shown here is derived from an EMBL/GenBank/DDBJ whole genome shotgun (WGS) entry which is preliminary data.</text>
</comment>
<sequence>MNGNAALASEFGLPFSDLTPTEREMLLSTRNSGMPLYEDAPELPPTESNSSPPSSPTPPQRRYGNTEWQRRPVGDRSTMASRQRHTTRSSSSSNGQDQQAAQDSDAEQDAASRRHQDDDDDQDDEDDGTTTSGGILPWPAITPPFFYIPPPYADLPELHFPFGPFGSFMDDQGTVFDPSSCPLGEFAGPVDFHLQDESVYHEHDVDVMRQLEYARYLQASPFWDYPSEPADEEAGTGEPHVATVEDDASPHVVSAEGCGDAQLDPLVEASLWGELQEVYYGPVVTNYGTVSVILRHCIRVDITVDRAVRVVNFERHCTAAISSWGDRSCVCHPCGRVLQEGFTVDMATGDRLAKISGRGVTFTALNHGLVYLVDASGTKSTTERFQNLCYDLPMNVFYFNSEQGMDTFNECFQVVSQARQRTTRGGDEIWIVAGVRIKQTPWGDVQVSRDSGRRVIWTSPTAGTVSVTTPFVKMAISCDPCKYFFVRMGQKRLSANVEGFTVRNGSQRAGFDGRGRLTLP</sequence>
<keyword evidence="2" id="KW-1185">Reference proteome</keyword>